<dbReference type="SUPFAM" id="SSF52266">
    <property type="entry name" value="SGNH hydrolase"/>
    <property type="match status" value="1"/>
</dbReference>
<dbReference type="PANTHER" id="PTHR30383">
    <property type="entry name" value="THIOESTERASE 1/PROTEASE 1/LYSOPHOSPHOLIPASE L1"/>
    <property type="match status" value="1"/>
</dbReference>
<feature type="domain" description="SGNH hydrolase-type esterase" evidence="2">
    <location>
        <begin position="52"/>
        <end position="226"/>
    </location>
</feature>
<dbReference type="GO" id="GO:0016787">
    <property type="term" value="F:hydrolase activity"/>
    <property type="evidence" value="ECO:0007669"/>
    <property type="project" value="UniProtKB-KW"/>
</dbReference>
<proteinExistence type="predicted"/>
<dbReference type="Pfam" id="PF13472">
    <property type="entry name" value="Lipase_GDSL_2"/>
    <property type="match status" value="1"/>
</dbReference>
<dbReference type="PANTHER" id="PTHR30383:SF5">
    <property type="entry name" value="SGNH HYDROLASE-TYPE ESTERASE DOMAIN-CONTAINING PROTEIN"/>
    <property type="match status" value="1"/>
</dbReference>
<name>A0ABP8FNE1_9BACT</name>
<feature type="chain" id="PRO_5046767738" evidence="1">
    <location>
        <begin position="25"/>
        <end position="236"/>
    </location>
</feature>
<dbReference type="EMBL" id="BAABFN010000002">
    <property type="protein sequence ID" value="GAA4307786.1"/>
    <property type="molecule type" value="Genomic_DNA"/>
</dbReference>
<dbReference type="Proteomes" id="UP001501207">
    <property type="component" value="Unassembled WGS sequence"/>
</dbReference>
<evidence type="ECO:0000259" key="2">
    <source>
        <dbReference type="Pfam" id="PF13472"/>
    </source>
</evidence>
<dbReference type="InterPro" id="IPR013830">
    <property type="entry name" value="SGNH_hydro"/>
</dbReference>
<feature type="signal peptide" evidence="1">
    <location>
        <begin position="1"/>
        <end position="24"/>
    </location>
</feature>
<evidence type="ECO:0000313" key="4">
    <source>
        <dbReference type="Proteomes" id="UP001501207"/>
    </source>
</evidence>
<evidence type="ECO:0000256" key="1">
    <source>
        <dbReference type="SAM" id="SignalP"/>
    </source>
</evidence>
<dbReference type="RefSeq" id="WP_344977779.1">
    <property type="nucleotide sequence ID" value="NZ_BAABFN010000002.1"/>
</dbReference>
<accession>A0ABP8FNE1</accession>
<comment type="caution">
    <text evidence="3">The sequence shown here is derived from an EMBL/GenBank/DDBJ whole genome shotgun (WGS) entry which is preliminary data.</text>
</comment>
<gene>
    <name evidence="3" type="ORF">GCM10023143_14720</name>
</gene>
<reference evidence="4" key="1">
    <citation type="journal article" date="2019" name="Int. J. Syst. Evol. Microbiol.">
        <title>The Global Catalogue of Microorganisms (GCM) 10K type strain sequencing project: providing services to taxonomists for standard genome sequencing and annotation.</title>
        <authorList>
            <consortium name="The Broad Institute Genomics Platform"/>
            <consortium name="The Broad Institute Genome Sequencing Center for Infectious Disease"/>
            <person name="Wu L."/>
            <person name="Ma J."/>
        </authorList>
    </citation>
    <scope>NUCLEOTIDE SEQUENCE [LARGE SCALE GENOMIC DNA]</scope>
    <source>
        <strain evidence="4">JCM 17664</strain>
    </source>
</reference>
<sequence>MTRHAFFLLLSALLFTAAKTNAQADSSTYLQDIKSELVKQWPHNRTINLVFHGHSVPSGYAHTPLVKTLEAYPHQVLRAMKARYPYAVINVITTSIGGENSVQGEKRFKRDVLTHHPDVLFIDYALNDRSIGLEKARKATERMIRMALRRHIKIILLTPSPDLTVDITKDGNVLEQYADQLIRLSAQYHIGLADSYGSFKTLATAGEDLKSYMAQSNHPNRKGHAVIAAEIMKWLW</sequence>
<protein>
    <submittedName>
        <fullName evidence="3">SGNH/GDSL hydrolase family protein</fullName>
    </submittedName>
</protein>
<keyword evidence="1" id="KW-0732">Signal</keyword>
<dbReference type="Gene3D" id="3.40.50.1110">
    <property type="entry name" value="SGNH hydrolase"/>
    <property type="match status" value="1"/>
</dbReference>
<keyword evidence="3" id="KW-0378">Hydrolase</keyword>
<evidence type="ECO:0000313" key="3">
    <source>
        <dbReference type="EMBL" id="GAA4307786.1"/>
    </source>
</evidence>
<organism evidence="3 4">
    <name type="scientific">Compostibacter hankyongensis</name>
    <dbReference type="NCBI Taxonomy" id="1007089"/>
    <lineage>
        <taxon>Bacteria</taxon>
        <taxon>Pseudomonadati</taxon>
        <taxon>Bacteroidota</taxon>
        <taxon>Chitinophagia</taxon>
        <taxon>Chitinophagales</taxon>
        <taxon>Chitinophagaceae</taxon>
        <taxon>Compostibacter</taxon>
    </lineage>
</organism>
<dbReference type="InterPro" id="IPR036514">
    <property type="entry name" value="SGNH_hydro_sf"/>
</dbReference>
<keyword evidence="4" id="KW-1185">Reference proteome</keyword>
<dbReference type="InterPro" id="IPR051532">
    <property type="entry name" value="Ester_Hydrolysis_Enzymes"/>
</dbReference>